<dbReference type="PANTHER" id="PTHR33735">
    <property type="entry name" value="EXPRESSED PROTEIN"/>
    <property type="match status" value="1"/>
</dbReference>
<gene>
    <name evidence="1" type="ORF">DH2020_007247</name>
</gene>
<keyword evidence="2" id="KW-1185">Reference proteome</keyword>
<proteinExistence type="predicted"/>
<sequence>MSISRLCTPYRMSRILSSDNNVFGYQRVTQRLGYRYLSNYTRLQNYSTRRRNFSVHNSVQPNAPLPSQPPSSSLRWILGIVLTIILPFAGNKWGPLLNIKQEVDTTVETIEEIVDIVEKMAEVVDKVAENISDALPEGGKLRKVVDVVEDVAEETAKDAQTVGDVIDKLQEVEKKVENIVETLSDKAIEHPKEAKG</sequence>
<name>A0ABR0TXI2_REHGL</name>
<evidence type="ECO:0000313" key="2">
    <source>
        <dbReference type="Proteomes" id="UP001318860"/>
    </source>
</evidence>
<organism evidence="1 2">
    <name type="scientific">Rehmannia glutinosa</name>
    <name type="common">Chinese foxglove</name>
    <dbReference type="NCBI Taxonomy" id="99300"/>
    <lineage>
        <taxon>Eukaryota</taxon>
        <taxon>Viridiplantae</taxon>
        <taxon>Streptophyta</taxon>
        <taxon>Embryophyta</taxon>
        <taxon>Tracheophyta</taxon>
        <taxon>Spermatophyta</taxon>
        <taxon>Magnoliopsida</taxon>
        <taxon>eudicotyledons</taxon>
        <taxon>Gunneridae</taxon>
        <taxon>Pentapetalae</taxon>
        <taxon>asterids</taxon>
        <taxon>lamiids</taxon>
        <taxon>Lamiales</taxon>
        <taxon>Orobanchaceae</taxon>
        <taxon>Rehmannieae</taxon>
        <taxon>Rehmannia</taxon>
    </lineage>
</organism>
<dbReference type="PANTHER" id="PTHR33735:SF14">
    <property type="entry name" value="PHAGE CAPSID SCAFFOLDING PROTEIN (GPO) SERINE PEPTIDASE"/>
    <property type="match status" value="1"/>
</dbReference>
<accession>A0ABR0TXI2</accession>
<protein>
    <submittedName>
        <fullName evidence="1">Uncharacterized protein</fullName>
    </submittedName>
</protein>
<comment type="caution">
    <text evidence="1">The sequence shown here is derived from an EMBL/GenBank/DDBJ whole genome shotgun (WGS) entry which is preliminary data.</text>
</comment>
<evidence type="ECO:0000313" key="1">
    <source>
        <dbReference type="EMBL" id="KAK6114978.1"/>
    </source>
</evidence>
<reference evidence="1 2" key="1">
    <citation type="journal article" date="2021" name="Comput. Struct. Biotechnol. J.">
        <title>De novo genome assembly of the potent medicinal plant Rehmannia glutinosa using nanopore technology.</title>
        <authorList>
            <person name="Ma L."/>
            <person name="Dong C."/>
            <person name="Song C."/>
            <person name="Wang X."/>
            <person name="Zheng X."/>
            <person name="Niu Y."/>
            <person name="Chen S."/>
            <person name="Feng W."/>
        </authorList>
    </citation>
    <scope>NUCLEOTIDE SEQUENCE [LARGE SCALE GENOMIC DNA]</scope>
    <source>
        <strain evidence="1">DH-2019</strain>
    </source>
</reference>
<dbReference type="Proteomes" id="UP001318860">
    <property type="component" value="Unassembled WGS sequence"/>
</dbReference>
<dbReference type="SUPFAM" id="SSF58104">
    <property type="entry name" value="Methyl-accepting chemotaxis protein (MCP) signaling domain"/>
    <property type="match status" value="1"/>
</dbReference>
<dbReference type="EMBL" id="JABTTQ020003506">
    <property type="protein sequence ID" value="KAK6114978.1"/>
    <property type="molecule type" value="Genomic_DNA"/>
</dbReference>
<dbReference type="Gene3D" id="1.10.287.950">
    <property type="entry name" value="Methyl-accepting chemotaxis protein"/>
    <property type="match status" value="1"/>
</dbReference>